<feature type="compositionally biased region" description="Polar residues" evidence="11">
    <location>
        <begin position="437"/>
        <end position="449"/>
    </location>
</feature>
<dbReference type="InterPro" id="IPR038591">
    <property type="entry name" value="NolW-like_sf"/>
</dbReference>
<name>A0A177NME2_9GAMM</name>
<keyword evidence="5" id="KW-0812">Transmembrane</keyword>
<dbReference type="AlphaFoldDB" id="A0A177NME2"/>
<dbReference type="EMBL" id="LUUK01000159">
    <property type="protein sequence ID" value="OAI19306.1"/>
    <property type="molecule type" value="Genomic_DNA"/>
</dbReference>
<protein>
    <submittedName>
        <fullName evidence="15">Type II secretion system protein GspD</fullName>
    </submittedName>
</protein>
<feature type="domain" description="NolW-like" evidence="13">
    <location>
        <begin position="192"/>
        <end position="250"/>
    </location>
</feature>
<accession>A0A177NME2</accession>
<dbReference type="Pfam" id="PF00263">
    <property type="entry name" value="Secretin"/>
    <property type="match status" value="1"/>
</dbReference>
<dbReference type="Proteomes" id="UP000077628">
    <property type="component" value="Unassembled WGS sequence"/>
</dbReference>
<dbReference type="GO" id="GO:0015628">
    <property type="term" value="P:protein secretion by the type II secretion system"/>
    <property type="evidence" value="ECO:0007669"/>
    <property type="project" value="InterPro"/>
</dbReference>
<evidence type="ECO:0000256" key="5">
    <source>
        <dbReference type="ARBA" id="ARBA00022692"/>
    </source>
</evidence>
<organism evidence="15 16">
    <name type="scientific">Methylomonas koyamae</name>
    <dbReference type="NCBI Taxonomy" id="702114"/>
    <lineage>
        <taxon>Bacteria</taxon>
        <taxon>Pseudomonadati</taxon>
        <taxon>Pseudomonadota</taxon>
        <taxon>Gammaproteobacteria</taxon>
        <taxon>Methylococcales</taxon>
        <taxon>Methylococcaceae</taxon>
        <taxon>Methylomonas</taxon>
    </lineage>
</organism>
<dbReference type="Pfam" id="PF03958">
    <property type="entry name" value="Secretin_N"/>
    <property type="match status" value="2"/>
</dbReference>
<dbReference type="STRING" id="702114.A1355_04535"/>
<feature type="compositionally biased region" description="Low complexity" evidence="11">
    <location>
        <begin position="371"/>
        <end position="407"/>
    </location>
</feature>
<dbReference type="RefSeq" id="WP_064028081.1">
    <property type="nucleotide sequence ID" value="NZ_LUUK01000159.1"/>
</dbReference>
<dbReference type="PANTHER" id="PTHR30332:SF25">
    <property type="entry name" value="SECRETIN XPSD"/>
    <property type="match status" value="1"/>
</dbReference>
<dbReference type="InterPro" id="IPR005644">
    <property type="entry name" value="NolW-like"/>
</dbReference>
<keyword evidence="9" id="KW-0998">Cell outer membrane</keyword>
<keyword evidence="16" id="KW-1185">Reference proteome</keyword>
<dbReference type="PRINTS" id="PR00811">
    <property type="entry name" value="BCTERIALGSPD"/>
</dbReference>
<reference evidence="16" key="1">
    <citation type="submission" date="2016-03" db="EMBL/GenBank/DDBJ databases">
        <authorList>
            <person name="Heylen K."/>
            <person name="De Vos P."/>
            <person name="Vekeman B."/>
        </authorList>
    </citation>
    <scope>NUCLEOTIDE SEQUENCE [LARGE SCALE GENOMIC DNA]</scope>
    <source>
        <strain evidence="16">R-45383</strain>
    </source>
</reference>
<evidence type="ECO:0000256" key="9">
    <source>
        <dbReference type="ARBA" id="ARBA00023237"/>
    </source>
</evidence>
<dbReference type="InterPro" id="IPR013356">
    <property type="entry name" value="T2SS_GspD"/>
</dbReference>
<feature type="domain" description="GspD-like N0" evidence="14">
    <location>
        <begin position="96"/>
        <end position="163"/>
    </location>
</feature>
<comment type="caution">
    <text evidence="15">The sequence shown here is derived from an EMBL/GenBank/DDBJ whole genome shotgun (WGS) entry which is preliminary data.</text>
</comment>
<dbReference type="NCBIfam" id="TIGR02517">
    <property type="entry name" value="type_II_gspD"/>
    <property type="match status" value="1"/>
</dbReference>
<proteinExistence type="inferred from homology"/>
<dbReference type="InterPro" id="IPR050810">
    <property type="entry name" value="Bact_Secretion_Sys_Channel"/>
</dbReference>
<dbReference type="Gene3D" id="3.30.1370.120">
    <property type="match status" value="2"/>
</dbReference>
<evidence type="ECO:0000256" key="2">
    <source>
        <dbReference type="ARBA" id="ARBA00006980"/>
    </source>
</evidence>
<evidence type="ECO:0000256" key="11">
    <source>
        <dbReference type="SAM" id="MobiDB-lite"/>
    </source>
</evidence>
<dbReference type="GO" id="GO:0015627">
    <property type="term" value="C:type II protein secretion system complex"/>
    <property type="evidence" value="ECO:0007669"/>
    <property type="project" value="InterPro"/>
</dbReference>
<evidence type="ECO:0000256" key="7">
    <source>
        <dbReference type="ARBA" id="ARBA00022927"/>
    </source>
</evidence>
<dbReference type="InterPro" id="IPR049371">
    <property type="entry name" value="GspD-like_N0"/>
</dbReference>
<dbReference type="Pfam" id="PF21305">
    <property type="entry name" value="type_II_gspD_N0"/>
    <property type="match status" value="1"/>
</dbReference>
<evidence type="ECO:0000256" key="6">
    <source>
        <dbReference type="ARBA" id="ARBA00022729"/>
    </source>
</evidence>
<evidence type="ECO:0000313" key="16">
    <source>
        <dbReference type="Proteomes" id="UP000077628"/>
    </source>
</evidence>
<comment type="subcellular location">
    <subcellularLocation>
        <location evidence="1 10">Cell outer membrane</location>
    </subcellularLocation>
</comment>
<gene>
    <name evidence="15" type="ORF">A1355_04535</name>
</gene>
<keyword evidence="7" id="KW-0653">Protein transport</keyword>
<evidence type="ECO:0000259" key="13">
    <source>
        <dbReference type="Pfam" id="PF03958"/>
    </source>
</evidence>
<dbReference type="InterPro" id="IPR004846">
    <property type="entry name" value="T2SS/T3SS_dom"/>
</dbReference>
<sequence>MTTSKFTLTPVVALALSMTGCEFIGPQFHQKLPLAEVKPASGDQLSLPELSNEADKNAENKVTKVELFPNGEPVINAQANTTAEPKKSVGKGEYSLNFDDADLGEVAKVILGDILNRNYTISPQVTGKVTLQTSKPLSKEELIPTLEMLLSLNNAALSTLDGVYLIKPSNEAIYSSSINSLSGSKMPNGYQVRIIPVKNVAAAELGEILKPLLPEKALLHVDANRNLLMVAGSGAELGRVMDVVNTFDIDILKGRSFALFTPAHVSAGKVIDELDQIFNHKQEKDKAGDSSFFRFIEIERLNAILAITHQAHYLKDIENWILRLDRINPAAAGGVNVYRAQHVNAIDLADTLSSIYGSGGGQRSSKASIASGRKSMSASNRSSSSSGMGSSSSSSSISGSSSSSNRSDANERTLSDRTQDRNRSGGGASSSGGSVLGNASTAGSNNNDMPNVKIIPDEGNNALIIVANSEEYSKILRVLKQLDVLPLQVMIDATIVEVQLTDTLEYGIQWYFNHQNGGNNTIQGGSTKGGGSSIDLTKAALGAATSGFSYAFVSGSKDIAAVLNASAINEKLNVISSPSLMVLNNQEASIKVGDSVPIRSSVTSNTSNTTTTGIVQTSSIQMVDTGINLSVRPRVNSGGLVLMDILQSANAAKETTTSTGIDSPTIQKREIETSVVVQSGETIVLGGLIDDSNTYNRNGVPLLHEIPVIGSLFGGSKRDNVKKELVVLLTPRVMKSRVDAQEVTQEFKRKLSGIYEEQAPLNIEIEESIQ</sequence>
<comment type="similarity">
    <text evidence="2">Belongs to the bacterial secretin family. GSP D subfamily.</text>
</comment>
<keyword evidence="4" id="KW-1134">Transmembrane beta strand</keyword>
<evidence type="ECO:0000256" key="1">
    <source>
        <dbReference type="ARBA" id="ARBA00004442"/>
    </source>
</evidence>
<evidence type="ECO:0000256" key="10">
    <source>
        <dbReference type="RuleBase" id="RU004004"/>
    </source>
</evidence>
<dbReference type="PROSITE" id="PS51257">
    <property type="entry name" value="PROKAR_LIPOPROTEIN"/>
    <property type="match status" value="1"/>
</dbReference>
<evidence type="ECO:0000259" key="12">
    <source>
        <dbReference type="Pfam" id="PF00263"/>
    </source>
</evidence>
<feature type="domain" description="Type II/III secretion system secretin-like" evidence="12">
    <location>
        <begin position="569"/>
        <end position="735"/>
    </location>
</feature>
<evidence type="ECO:0000259" key="14">
    <source>
        <dbReference type="Pfam" id="PF21305"/>
    </source>
</evidence>
<evidence type="ECO:0000256" key="8">
    <source>
        <dbReference type="ARBA" id="ARBA00023136"/>
    </source>
</evidence>
<keyword evidence="6" id="KW-0732">Signal</keyword>
<dbReference type="InterPro" id="IPR001775">
    <property type="entry name" value="GspD/PilQ"/>
</dbReference>
<dbReference type="GO" id="GO:0009279">
    <property type="term" value="C:cell outer membrane"/>
    <property type="evidence" value="ECO:0007669"/>
    <property type="project" value="UniProtKB-SubCell"/>
</dbReference>
<keyword evidence="8" id="KW-0472">Membrane</keyword>
<dbReference type="OrthoDB" id="9775455at2"/>
<feature type="compositionally biased region" description="Basic and acidic residues" evidence="11">
    <location>
        <begin position="408"/>
        <end position="423"/>
    </location>
</feature>
<keyword evidence="3 10" id="KW-0813">Transport</keyword>
<dbReference type="PANTHER" id="PTHR30332">
    <property type="entry name" value="PROBABLE GENERAL SECRETION PATHWAY PROTEIN D"/>
    <property type="match status" value="1"/>
</dbReference>
<feature type="domain" description="NolW-like" evidence="13">
    <location>
        <begin position="336"/>
        <end position="487"/>
    </location>
</feature>
<evidence type="ECO:0000256" key="3">
    <source>
        <dbReference type="ARBA" id="ARBA00022448"/>
    </source>
</evidence>
<evidence type="ECO:0000256" key="4">
    <source>
        <dbReference type="ARBA" id="ARBA00022452"/>
    </source>
</evidence>
<feature type="region of interest" description="Disordered" evidence="11">
    <location>
        <begin position="358"/>
        <end position="453"/>
    </location>
</feature>
<evidence type="ECO:0000313" key="15">
    <source>
        <dbReference type="EMBL" id="OAI19306.1"/>
    </source>
</evidence>